<dbReference type="EMBL" id="JANBPY010003669">
    <property type="protein sequence ID" value="KAJ1950691.1"/>
    <property type="molecule type" value="Genomic_DNA"/>
</dbReference>
<keyword evidence="3" id="KW-1185">Reference proteome</keyword>
<accession>A0A9W8AGH7</accession>
<keyword evidence="1" id="KW-0472">Membrane</keyword>
<name>A0A9W8AGH7_9FUNG</name>
<gene>
    <name evidence="2" type="ORF">IWQ62_006526</name>
</gene>
<protein>
    <submittedName>
        <fullName evidence="2">Uncharacterized protein</fullName>
    </submittedName>
</protein>
<evidence type="ECO:0000313" key="2">
    <source>
        <dbReference type="EMBL" id="KAJ1950691.1"/>
    </source>
</evidence>
<feature type="transmembrane region" description="Helical" evidence="1">
    <location>
        <begin position="24"/>
        <end position="47"/>
    </location>
</feature>
<proteinExistence type="predicted"/>
<dbReference type="AlphaFoldDB" id="A0A9W8AGH7"/>
<dbReference type="Proteomes" id="UP001150925">
    <property type="component" value="Unassembled WGS sequence"/>
</dbReference>
<keyword evidence="1" id="KW-0812">Transmembrane</keyword>
<organism evidence="2 3">
    <name type="scientific">Dispira parvispora</name>
    <dbReference type="NCBI Taxonomy" id="1520584"/>
    <lineage>
        <taxon>Eukaryota</taxon>
        <taxon>Fungi</taxon>
        <taxon>Fungi incertae sedis</taxon>
        <taxon>Zoopagomycota</taxon>
        <taxon>Kickxellomycotina</taxon>
        <taxon>Dimargaritomycetes</taxon>
        <taxon>Dimargaritales</taxon>
        <taxon>Dimargaritaceae</taxon>
        <taxon>Dispira</taxon>
    </lineage>
</organism>
<reference evidence="2" key="1">
    <citation type="submission" date="2022-07" db="EMBL/GenBank/DDBJ databases">
        <title>Phylogenomic reconstructions and comparative analyses of Kickxellomycotina fungi.</title>
        <authorList>
            <person name="Reynolds N.K."/>
            <person name="Stajich J.E."/>
            <person name="Barry K."/>
            <person name="Grigoriev I.V."/>
            <person name="Crous P."/>
            <person name="Smith M.E."/>
        </authorList>
    </citation>
    <scope>NUCLEOTIDE SEQUENCE</scope>
    <source>
        <strain evidence="2">RSA 1196</strain>
    </source>
</reference>
<keyword evidence="1" id="KW-1133">Transmembrane helix</keyword>
<sequence length="101" mass="11016">MATAGTPESTSAETDKEMSAAQRAMPVIVGLCGLVALGHFAQVMSYVGDSRDQHHYQACVAYDDARTQALAAGNHEKSVERFLERKQEADAKRARLRESGY</sequence>
<comment type="caution">
    <text evidence="2">The sequence shown here is derived from an EMBL/GenBank/DDBJ whole genome shotgun (WGS) entry which is preliminary data.</text>
</comment>
<evidence type="ECO:0000313" key="3">
    <source>
        <dbReference type="Proteomes" id="UP001150925"/>
    </source>
</evidence>
<evidence type="ECO:0000256" key="1">
    <source>
        <dbReference type="SAM" id="Phobius"/>
    </source>
</evidence>